<proteinExistence type="inferred from homology"/>
<organism evidence="7 8">
    <name type="scientific">Caenorhabditis nigoni</name>
    <dbReference type="NCBI Taxonomy" id="1611254"/>
    <lineage>
        <taxon>Eukaryota</taxon>
        <taxon>Metazoa</taxon>
        <taxon>Ecdysozoa</taxon>
        <taxon>Nematoda</taxon>
        <taxon>Chromadorea</taxon>
        <taxon>Rhabditida</taxon>
        <taxon>Rhabditina</taxon>
        <taxon>Rhabditomorpha</taxon>
        <taxon>Rhabditoidea</taxon>
        <taxon>Rhabditidae</taxon>
        <taxon>Peloderinae</taxon>
        <taxon>Caenorhabditis</taxon>
    </lineage>
</organism>
<dbReference type="Proteomes" id="UP000230233">
    <property type="component" value="Chromosome I"/>
</dbReference>
<evidence type="ECO:0000256" key="6">
    <source>
        <dbReference type="SAM" id="Phobius"/>
    </source>
</evidence>
<evidence type="ECO:0000256" key="5">
    <source>
        <dbReference type="ARBA" id="ARBA00023136"/>
    </source>
</evidence>
<evidence type="ECO:0000256" key="2">
    <source>
        <dbReference type="ARBA" id="ARBA00006945"/>
    </source>
</evidence>
<reference evidence="8" key="1">
    <citation type="submission" date="2017-10" db="EMBL/GenBank/DDBJ databases">
        <title>Rapid genome shrinkage in a self-fertile nematode reveals novel sperm competition proteins.</title>
        <authorList>
            <person name="Yin D."/>
            <person name="Schwarz E.M."/>
            <person name="Thomas C.G."/>
            <person name="Felde R.L."/>
            <person name="Korf I.F."/>
            <person name="Cutter A.D."/>
            <person name="Schartner C.M."/>
            <person name="Ralston E.J."/>
            <person name="Meyer B.J."/>
            <person name="Haag E.S."/>
        </authorList>
    </citation>
    <scope>NUCLEOTIDE SEQUENCE [LARGE SCALE GENOMIC DNA]</scope>
    <source>
        <strain evidence="8">JU1422</strain>
    </source>
</reference>
<dbReference type="STRING" id="1611254.A0A2G5VE29"/>
<dbReference type="PROSITE" id="PS01339">
    <property type="entry name" value="SURF4"/>
    <property type="match status" value="1"/>
</dbReference>
<name>A0A2G5VE29_9PELO</name>
<keyword evidence="4 6" id="KW-1133">Transmembrane helix</keyword>
<evidence type="ECO:0000256" key="4">
    <source>
        <dbReference type="ARBA" id="ARBA00022989"/>
    </source>
</evidence>
<comment type="subcellular location">
    <subcellularLocation>
        <location evidence="1">Membrane</location>
        <topology evidence="1">Multi-pass membrane protein</topology>
    </subcellularLocation>
</comment>
<comment type="caution">
    <text evidence="7">The sequence shown here is derived from an EMBL/GenBank/DDBJ whole genome shotgun (WGS) entry which is preliminary data.</text>
</comment>
<feature type="transmembrane region" description="Helical" evidence="6">
    <location>
        <begin position="215"/>
        <end position="233"/>
    </location>
</feature>
<evidence type="ECO:0000313" key="8">
    <source>
        <dbReference type="Proteomes" id="UP000230233"/>
    </source>
</evidence>
<evidence type="ECO:0000256" key="1">
    <source>
        <dbReference type="ARBA" id="ARBA00004141"/>
    </source>
</evidence>
<sequence length="300" mass="34589">MKQFFPESGMKQIFSGIRNEKISESGIRNNTFSETGLEIFLGMRNPDISVARKTKKILPTIGRLLLISTFVEDGIRLLFNTADHASHFSETWGMNYNFAYFLTIVMMFNLLCGSLLVMLRFKVTESCAVLATTIFFQVVLYQLYGTYHLLGRNISILAALLLLVTENMLQKPKKYDPLPKDENDYDVTSVMLCCCRMFLNLMLCSMIHFDMSYRRLLLCVVSYAMMMAVWCGYKTRMISFMLSAWLLAYNIFLNDFWNRAVNSHVIRYDFFQTLSAVGGLLLLIHTGPGELSIDELKKKW</sequence>
<gene>
    <name evidence="7" type="primary">Cni-T02E1.7</name>
    <name evidence="7" type="synonym">Cnig_chr_I.g1070</name>
    <name evidence="7" type="ORF">B9Z55_001070</name>
</gene>
<comment type="similarity">
    <text evidence="2">Belongs to the SURF4 family.</text>
</comment>
<dbReference type="GO" id="GO:0016020">
    <property type="term" value="C:membrane"/>
    <property type="evidence" value="ECO:0007669"/>
    <property type="project" value="UniProtKB-SubCell"/>
</dbReference>
<dbReference type="AlphaFoldDB" id="A0A2G5VE29"/>
<dbReference type="OrthoDB" id="7859621at2759"/>
<accession>A0A2G5VE29</accession>
<feature type="transmembrane region" description="Helical" evidence="6">
    <location>
        <begin position="99"/>
        <end position="119"/>
    </location>
</feature>
<evidence type="ECO:0000256" key="3">
    <source>
        <dbReference type="ARBA" id="ARBA00022692"/>
    </source>
</evidence>
<evidence type="ECO:0000313" key="7">
    <source>
        <dbReference type="EMBL" id="PIC49992.1"/>
    </source>
</evidence>
<protein>
    <recommendedName>
        <fullName evidence="9">Surfeit locus protein 4</fullName>
    </recommendedName>
</protein>
<evidence type="ECO:0008006" key="9">
    <source>
        <dbReference type="Google" id="ProtNLM"/>
    </source>
</evidence>
<feature type="transmembrane region" description="Helical" evidence="6">
    <location>
        <begin position="190"/>
        <end position="209"/>
    </location>
</feature>
<feature type="transmembrane region" description="Helical" evidence="6">
    <location>
        <begin position="240"/>
        <end position="258"/>
    </location>
</feature>
<dbReference type="Pfam" id="PF02077">
    <property type="entry name" value="SURF4"/>
    <property type="match status" value="1"/>
</dbReference>
<keyword evidence="8" id="KW-1185">Reference proteome</keyword>
<feature type="transmembrane region" description="Helical" evidence="6">
    <location>
        <begin position="126"/>
        <end position="144"/>
    </location>
</feature>
<keyword evidence="5 6" id="KW-0472">Membrane</keyword>
<dbReference type="EMBL" id="PDUG01000001">
    <property type="protein sequence ID" value="PIC49992.1"/>
    <property type="molecule type" value="Genomic_DNA"/>
</dbReference>
<keyword evidence="3 6" id="KW-0812">Transmembrane</keyword>
<dbReference type="InterPro" id="IPR002995">
    <property type="entry name" value="Surf4"/>
</dbReference>